<reference evidence="3" key="1">
    <citation type="submission" date="2020-07" db="EMBL/GenBank/DDBJ databases">
        <title>Multicomponent nature underlies the extraordinary mechanical properties of spider dragline silk.</title>
        <authorList>
            <person name="Kono N."/>
            <person name="Nakamura H."/>
            <person name="Mori M."/>
            <person name="Yoshida Y."/>
            <person name="Ohtoshi R."/>
            <person name="Malay A.D."/>
            <person name="Moran D.A.P."/>
            <person name="Tomita M."/>
            <person name="Numata K."/>
            <person name="Arakawa K."/>
        </authorList>
    </citation>
    <scope>NUCLEOTIDE SEQUENCE</scope>
</reference>
<evidence type="ECO:0000313" key="4">
    <source>
        <dbReference type="Proteomes" id="UP000887116"/>
    </source>
</evidence>
<dbReference type="PANTHER" id="PTHR45749">
    <property type="match status" value="1"/>
</dbReference>
<dbReference type="OrthoDB" id="6437610at2759"/>
<feature type="region of interest" description="Disordered" evidence="1">
    <location>
        <begin position="1"/>
        <end position="61"/>
    </location>
</feature>
<feature type="compositionally biased region" description="Basic and acidic residues" evidence="1">
    <location>
        <begin position="12"/>
        <end position="23"/>
    </location>
</feature>
<gene>
    <name evidence="3" type="primary">ZMYM1</name>
    <name evidence="3" type="ORF">TNCT_202721</name>
</gene>
<accession>A0A8X6IVR7</accession>
<evidence type="ECO:0000313" key="3">
    <source>
        <dbReference type="EMBL" id="GFQ83955.1"/>
    </source>
</evidence>
<feature type="domain" description="TTF-type" evidence="2">
    <location>
        <begin position="166"/>
        <end position="238"/>
    </location>
</feature>
<feature type="compositionally biased region" description="Basic and acidic residues" evidence="1">
    <location>
        <begin position="42"/>
        <end position="52"/>
    </location>
</feature>
<dbReference type="SMART" id="SM00597">
    <property type="entry name" value="ZnF_TTF"/>
    <property type="match status" value="1"/>
</dbReference>
<proteinExistence type="predicted"/>
<comment type="caution">
    <text evidence="3">The sequence shown here is derived from an EMBL/GenBank/DDBJ whole genome shotgun (WGS) entry which is preliminary data.</text>
</comment>
<dbReference type="PANTHER" id="PTHR45749:SF23">
    <property type="entry name" value="ZINC FINGER MYM-TYPE PROTEIN 1-LIKE"/>
    <property type="match status" value="1"/>
</dbReference>
<protein>
    <submittedName>
        <fullName evidence="3">Zinc finger MYM-type protein 1</fullName>
    </submittedName>
</protein>
<evidence type="ECO:0000256" key="1">
    <source>
        <dbReference type="SAM" id="MobiDB-lite"/>
    </source>
</evidence>
<name>A0A8X6IVR7_TRICU</name>
<sequence>MSEVPVKKKNQRGPEKRKTRQEQQNKLNEQLKKTQNLFKLGFSRESKEHQPHDSLSTSSASHTMVVDPVEVPCEPFEQIGQDQETAPLVGAEESEAETEVIHQNVVHLGVEYQNDIGLWQNITNEMQDFWCTRDPNECQHFECDFSASSRQYDDSKRFFSQSMFFRKHISGGKIKWEWLMYSPSTGKVYCFPCILFGEAQNRSHFQTGFSDWKNALHRIQSHENNATHRAHIKRINHFAHYVPCAAHSLNLVGVRAAESCVGAISFFGFVQALYNFFSASTHHWAIMLKHLEKGDERKQDPSLVLKRVSDTSWYERADATKALENGYNSFQKALQSIAGDETQTSQAIHEEKCLLNDLAKKENAVMAVFWAAILDRINGVSKSLQKKTIELRTAVDLLKSLLDFLISQRELFDDYETKANEKTDTQYSDENQRVRKRKRHHDDGPAKEVVLRGKEKLKVDTYLPVLDMLCTELSWRLEAYREINDLFGFLTDFSTKSDAEIRQACTKFKEPYFEDIEPEFIDEMVQYKYFLLQLEDAGKKIVPAKESYKLIIVINKLIRIPRAFHLLDRTLNSKLQSSCSPLNSR</sequence>
<feature type="compositionally biased region" description="Polar residues" evidence="1">
    <location>
        <begin position="24"/>
        <end position="37"/>
    </location>
</feature>
<organism evidence="3 4">
    <name type="scientific">Trichonephila clavata</name>
    <name type="common">Joro spider</name>
    <name type="synonym">Nephila clavata</name>
    <dbReference type="NCBI Taxonomy" id="2740835"/>
    <lineage>
        <taxon>Eukaryota</taxon>
        <taxon>Metazoa</taxon>
        <taxon>Ecdysozoa</taxon>
        <taxon>Arthropoda</taxon>
        <taxon>Chelicerata</taxon>
        <taxon>Arachnida</taxon>
        <taxon>Araneae</taxon>
        <taxon>Araneomorphae</taxon>
        <taxon>Entelegynae</taxon>
        <taxon>Araneoidea</taxon>
        <taxon>Nephilidae</taxon>
        <taxon>Trichonephila</taxon>
    </lineage>
</organism>
<evidence type="ECO:0000259" key="2">
    <source>
        <dbReference type="SMART" id="SM00597"/>
    </source>
</evidence>
<dbReference type="AlphaFoldDB" id="A0A8X6IVR7"/>
<dbReference type="EMBL" id="BMAO01012788">
    <property type="protein sequence ID" value="GFQ83955.1"/>
    <property type="molecule type" value="Genomic_DNA"/>
</dbReference>
<feature type="region of interest" description="Disordered" evidence="1">
    <location>
        <begin position="422"/>
        <end position="445"/>
    </location>
</feature>
<dbReference type="InterPro" id="IPR006580">
    <property type="entry name" value="Znf_TTF"/>
</dbReference>
<dbReference type="Proteomes" id="UP000887116">
    <property type="component" value="Unassembled WGS sequence"/>
</dbReference>
<keyword evidence="4" id="KW-1185">Reference proteome</keyword>